<feature type="compositionally biased region" description="Basic residues" evidence="1">
    <location>
        <begin position="23"/>
        <end position="52"/>
    </location>
</feature>
<evidence type="ECO:0000256" key="1">
    <source>
        <dbReference type="SAM" id="MobiDB-lite"/>
    </source>
</evidence>
<evidence type="ECO:0000256" key="2">
    <source>
        <dbReference type="SAM" id="Phobius"/>
    </source>
</evidence>
<feature type="transmembrane region" description="Helical" evidence="2">
    <location>
        <begin position="85"/>
        <end position="103"/>
    </location>
</feature>
<keyword evidence="2" id="KW-1133">Transmembrane helix</keyword>
<reference evidence="3 4" key="1">
    <citation type="journal article" date="2020" name="ISME J.">
        <title>Uncovering the hidden diversity of litter-decomposition mechanisms in mushroom-forming fungi.</title>
        <authorList>
            <person name="Floudas D."/>
            <person name="Bentzer J."/>
            <person name="Ahren D."/>
            <person name="Johansson T."/>
            <person name="Persson P."/>
            <person name="Tunlid A."/>
        </authorList>
    </citation>
    <scope>NUCLEOTIDE SEQUENCE [LARGE SCALE GENOMIC DNA]</scope>
    <source>
        <strain evidence="3 4">CBS 146.42</strain>
    </source>
</reference>
<dbReference type="Proteomes" id="UP000559027">
    <property type="component" value="Unassembled WGS sequence"/>
</dbReference>
<feature type="compositionally biased region" description="Basic and acidic residues" evidence="1">
    <location>
        <begin position="431"/>
        <end position="441"/>
    </location>
</feature>
<dbReference type="OrthoDB" id="5570013at2759"/>
<gene>
    <name evidence="3" type="ORF">D9756_005639</name>
</gene>
<dbReference type="AlphaFoldDB" id="A0A8H5FYS5"/>
<accession>A0A8H5FYS5</accession>
<keyword evidence="2" id="KW-0812">Transmembrane</keyword>
<proteinExistence type="predicted"/>
<comment type="caution">
    <text evidence="3">The sequence shown here is derived from an EMBL/GenBank/DDBJ whole genome shotgun (WGS) entry which is preliminary data.</text>
</comment>
<protein>
    <submittedName>
        <fullName evidence="3">Uncharacterized protein</fullName>
    </submittedName>
</protein>
<evidence type="ECO:0000313" key="4">
    <source>
        <dbReference type="Proteomes" id="UP000559027"/>
    </source>
</evidence>
<name>A0A8H5FYS5_9AGAR</name>
<feature type="compositionally biased region" description="Basic and acidic residues" evidence="1">
    <location>
        <begin position="453"/>
        <end position="474"/>
    </location>
</feature>
<feature type="region of interest" description="Disordered" evidence="1">
    <location>
        <begin position="422"/>
        <end position="474"/>
    </location>
</feature>
<keyword evidence="4" id="KW-1185">Reference proteome</keyword>
<evidence type="ECO:0000313" key="3">
    <source>
        <dbReference type="EMBL" id="KAF5354655.1"/>
    </source>
</evidence>
<organism evidence="3 4">
    <name type="scientific">Leucocoprinus leucothites</name>
    <dbReference type="NCBI Taxonomy" id="201217"/>
    <lineage>
        <taxon>Eukaryota</taxon>
        <taxon>Fungi</taxon>
        <taxon>Dikarya</taxon>
        <taxon>Basidiomycota</taxon>
        <taxon>Agaricomycotina</taxon>
        <taxon>Agaricomycetes</taxon>
        <taxon>Agaricomycetidae</taxon>
        <taxon>Agaricales</taxon>
        <taxon>Agaricineae</taxon>
        <taxon>Agaricaceae</taxon>
        <taxon>Leucocoprinus</taxon>
    </lineage>
</organism>
<sequence>MSTDALLQDHQGTGPPPDYKTMDHHHHHHQDHHHHHQDHHHHHCQHQHHHHHHYDAEHCAGVDVPPHTGVPSTVPEIRGQERCNFFGVFIVAITFCIFGGLWSQADSQHRHAPTPHPWTTGLANQSLNYPLPPDVELLTCDEPMKNGPGPNYSDIDIAMPSETLLFFSAGAKLSGLMRVTVSGGNKVKFSVRTSINEGHSQGRNTADTIVCTLKRQDGEYGVGLFNPIKAEPLDSQVSYDVIVELPISHPYINRFETNVVNSDQLLGFLEPPIFIGNLSMHGSDGSVTSWSSSARWVNIQTSNGAIEGNFNSSDDFVIATSNGRIEVNVDFHQVKSTQAKMSMTTTNNVLAAFIELHDMRDAQTSESDSDFLITTRTSNDGHLVEIQKAPVDSILTFRGSTSNSPMDVLLPPTFEGHFTLDSRSNSSSTIVREKQVDDPAGRGRRRHMSYRNAEGRVEGDVEWGGGDKGRKGEVEVSTSNSWIRLNL</sequence>
<dbReference type="EMBL" id="JAACJO010000008">
    <property type="protein sequence ID" value="KAF5354655.1"/>
    <property type="molecule type" value="Genomic_DNA"/>
</dbReference>
<keyword evidence="2" id="KW-0472">Membrane</keyword>
<feature type="region of interest" description="Disordered" evidence="1">
    <location>
        <begin position="1"/>
        <end position="52"/>
    </location>
</feature>